<feature type="transmembrane region" description="Helical" evidence="5">
    <location>
        <begin position="37"/>
        <end position="57"/>
    </location>
</feature>
<dbReference type="RefSeq" id="WP_161104923.1">
    <property type="nucleotide sequence ID" value="NZ_JBHLYI010000003.1"/>
</dbReference>
<gene>
    <name evidence="7" type="ORF">GQ466_22115</name>
</gene>
<dbReference type="GO" id="GO:0008610">
    <property type="term" value="P:lipid biosynthetic process"/>
    <property type="evidence" value="ECO:0007669"/>
    <property type="project" value="InterPro"/>
</dbReference>
<feature type="transmembrane region" description="Helical" evidence="5">
    <location>
        <begin position="12"/>
        <end position="31"/>
    </location>
</feature>
<evidence type="ECO:0000313" key="8">
    <source>
        <dbReference type="Proteomes" id="UP000431901"/>
    </source>
</evidence>
<dbReference type="GO" id="GO:0016491">
    <property type="term" value="F:oxidoreductase activity"/>
    <property type="evidence" value="ECO:0007669"/>
    <property type="project" value="InterPro"/>
</dbReference>
<accession>A0A6I4WAN9</accession>
<dbReference type="GO" id="GO:0005506">
    <property type="term" value="F:iron ion binding"/>
    <property type="evidence" value="ECO:0007669"/>
    <property type="project" value="InterPro"/>
</dbReference>
<dbReference type="AlphaFoldDB" id="A0A6I4WAN9"/>
<proteinExistence type="predicted"/>
<feature type="domain" description="Fatty acid hydroxylase" evidence="6">
    <location>
        <begin position="122"/>
        <end position="253"/>
    </location>
</feature>
<evidence type="ECO:0000256" key="2">
    <source>
        <dbReference type="ARBA" id="ARBA00022692"/>
    </source>
</evidence>
<evidence type="ECO:0000256" key="4">
    <source>
        <dbReference type="ARBA" id="ARBA00023136"/>
    </source>
</evidence>
<organism evidence="7 8">
    <name type="scientific">Actinomadura rayongensis</name>
    <dbReference type="NCBI Taxonomy" id="1429076"/>
    <lineage>
        <taxon>Bacteria</taxon>
        <taxon>Bacillati</taxon>
        <taxon>Actinomycetota</taxon>
        <taxon>Actinomycetes</taxon>
        <taxon>Streptosporangiales</taxon>
        <taxon>Thermomonosporaceae</taxon>
        <taxon>Actinomadura</taxon>
    </lineage>
</organism>
<dbReference type="OrthoDB" id="9770329at2"/>
<evidence type="ECO:0000259" key="6">
    <source>
        <dbReference type="Pfam" id="PF04116"/>
    </source>
</evidence>
<keyword evidence="8" id="KW-1185">Reference proteome</keyword>
<dbReference type="PANTHER" id="PTHR11863">
    <property type="entry name" value="STEROL DESATURASE"/>
    <property type="match status" value="1"/>
</dbReference>
<feature type="transmembrane region" description="Helical" evidence="5">
    <location>
        <begin position="78"/>
        <end position="101"/>
    </location>
</feature>
<comment type="caution">
    <text evidence="7">The sequence shown here is derived from an EMBL/GenBank/DDBJ whole genome shotgun (WGS) entry which is preliminary data.</text>
</comment>
<sequence length="297" mass="32298">MELRTPARPVLTYGTYPFLAALTGAVAWATLTRRVPLTTDAAVGLLALTTVAVAFAVERANPLLDRWRMTKDSLVGRDLPFIGLSFVTEQIAALGVALAAVRLVPDGGFGPVAALPVVAQAAVVLLALDLLWYGYHRAAHTLPRLWRAHGVHHSPSQVYVLMHLVFHPIDLLASRFLMALVVFRLSGATPGAAFLAVLVLNLQQTISHVNSDIRTGPLNYLLVGAETHRWHHGAGERVNYGSVVAVWDLVFRTFVHTPRRVPDALGLDDPASFPDPRGFRAALAWPFRRAVGQQVAQ</sequence>
<dbReference type="Pfam" id="PF04116">
    <property type="entry name" value="FA_hydroxylase"/>
    <property type="match status" value="1"/>
</dbReference>
<keyword evidence="2 5" id="KW-0812">Transmembrane</keyword>
<protein>
    <submittedName>
        <fullName evidence="7">Sterol desaturase family protein</fullName>
    </submittedName>
</protein>
<keyword evidence="3 5" id="KW-1133">Transmembrane helix</keyword>
<evidence type="ECO:0000256" key="3">
    <source>
        <dbReference type="ARBA" id="ARBA00022989"/>
    </source>
</evidence>
<feature type="transmembrane region" description="Helical" evidence="5">
    <location>
        <begin position="176"/>
        <end position="200"/>
    </location>
</feature>
<dbReference type="GO" id="GO:0016020">
    <property type="term" value="C:membrane"/>
    <property type="evidence" value="ECO:0007669"/>
    <property type="project" value="UniProtKB-SubCell"/>
</dbReference>
<dbReference type="Proteomes" id="UP000431901">
    <property type="component" value="Unassembled WGS sequence"/>
</dbReference>
<feature type="transmembrane region" description="Helical" evidence="5">
    <location>
        <begin position="113"/>
        <end position="135"/>
    </location>
</feature>
<comment type="subcellular location">
    <subcellularLocation>
        <location evidence="1">Membrane</location>
    </subcellularLocation>
</comment>
<reference evidence="7 8" key="1">
    <citation type="submission" date="2019-12" db="EMBL/GenBank/DDBJ databases">
        <title>Nocardia macrotermitis sp. nov. and Nocardia aurantia sp. nov., isolated from the gut of the fungus growing-termite Macrotermes natalensis.</title>
        <authorList>
            <person name="Christine B."/>
            <person name="Rene B."/>
        </authorList>
    </citation>
    <scope>NUCLEOTIDE SEQUENCE [LARGE SCALE GENOMIC DNA]</scope>
    <source>
        <strain evidence="7 8">DSM 102126</strain>
    </source>
</reference>
<keyword evidence="4 5" id="KW-0472">Membrane</keyword>
<evidence type="ECO:0000313" key="7">
    <source>
        <dbReference type="EMBL" id="MXQ66718.1"/>
    </source>
</evidence>
<evidence type="ECO:0000256" key="1">
    <source>
        <dbReference type="ARBA" id="ARBA00004370"/>
    </source>
</evidence>
<dbReference type="EMBL" id="WUTW01000005">
    <property type="protein sequence ID" value="MXQ66718.1"/>
    <property type="molecule type" value="Genomic_DNA"/>
</dbReference>
<dbReference type="InterPro" id="IPR006694">
    <property type="entry name" value="Fatty_acid_hydroxylase"/>
</dbReference>
<evidence type="ECO:0000256" key="5">
    <source>
        <dbReference type="SAM" id="Phobius"/>
    </source>
</evidence>
<dbReference type="InterPro" id="IPR050307">
    <property type="entry name" value="Sterol_Desaturase_Related"/>
</dbReference>
<name>A0A6I4WAN9_9ACTN</name>